<feature type="transmembrane region" description="Helical" evidence="7">
    <location>
        <begin position="12"/>
        <end position="32"/>
    </location>
</feature>
<dbReference type="GO" id="GO:0071555">
    <property type="term" value="P:cell wall organization"/>
    <property type="evidence" value="ECO:0007669"/>
    <property type="project" value="UniProtKB-KW"/>
</dbReference>
<dbReference type="Pfam" id="PF02618">
    <property type="entry name" value="YceG"/>
    <property type="match status" value="1"/>
</dbReference>
<comment type="caution">
    <text evidence="8">The sequence shown here is derived from an EMBL/GenBank/DDBJ whole genome shotgun (WGS) entry which is preliminary data.</text>
</comment>
<dbReference type="GO" id="GO:0005886">
    <property type="term" value="C:plasma membrane"/>
    <property type="evidence" value="ECO:0007669"/>
    <property type="project" value="UniProtKB-SubCell"/>
</dbReference>
<dbReference type="CDD" id="cd08010">
    <property type="entry name" value="MltG_like"/>
    <property type="match status" value="1"/>
</dbReference>
<accession>A0A096AT49</accession>
<keyword evidence="6 7" id="KW-0961">Cell wall biogenesis/degradation</keyword>
<evidence type="ECO:0000313" key="9">
    <source>
        <dbReference type="Proteomes" id="UP000029538"/>
    </source>
</evidence>
<evidence type="ECO:0000256" key="5">
    <source>
        <dbReference type="ARBA" id="ARBA00023239"/>
    </source>
</evidence>
<dbReference type="GeneID" id="91083467"/>
<dbReference type="GO" id="GO:0009252">
    <property type="term" value="P:peptidoglycan biosynthetic process"/>
    <property type="evidence" value="ECO:0007669"/>
    <property type="project" value="UniProtKB-UniRule"/>
</dbReference>
<sequence>MTKTKRKKSNHKGLKVAGVVALLGGIIAYFFLFSSMSKTGEKEYVFIDNDDNIDSVYTKLEHVSTKHSLWTFKQLAKVLAYKKHIRSGRYAVGSSGALQTFRNFRNGSQAPVTLTIRSVRTLGDLADDICKKLIFSHKDFMNAVTSPEVCKKYGYTPETIIGMFIPNTYDFYWDTSVDEFLEKMSKEDKKFWSFERTQKAESNGFSKEEVMTLASIVDEETDNEGEMPKIAGMYINRLHRNMALQADPTVKFALGKFEAHRIYVKWLSYDSPYNTYKYKGLPPGPIRIPCVAAIEAVLNYVHHNYIYMCAKEDFSGTHNFAETYEEHNINAQKYAKALTERGIE</sequence>
<proteinExistence type="inferred from homology"/>
<comment type="catalytic activity">
    <reaction evidence="7">
        <text>a peptidoglycan chain = a peptidoglycan chain with N-acetyl-1,6-anhydromuramyl-[peptide] at the reducing end + a peptidoglycan chain with N-acetylglucosamine at the non-reducing end.</text>
        <dbReference type="EC" id="4.2.2.29"/>
    </reaction>
</comment>
<reference evidence="8 9" key="1">
    <citation type="submission" date="2014-07" db="EMBL/GenBank/DDBJ databases">
        <authorList>
            <person name="McCorrison J."/>
            <person name="Sanka R."/>
            <person name="Torralba M."/>
            <person name="Gillis M."/>
            <person name="Haft D.H."/>
            <person name="Methe B."/>
            <person name="Sutton G."/>
            <person name="Nelson K.E."/>
        </authorList>
    </citation>
    <scope>NUCLEOTIDE SEQUENCE [LARGE SCALE GENOMIC DNA]</scope>
    <source>
        <strain evidence="8 9">DNF00882</strain>
    </source>
</reference>
<dbReference type="NCBIfam" id="TIGR00247">
    <property type="entry name" value="endolytic transglycosylase MltG"/>
    <property type="match status" value="1"/>
</dbReference>
<evidence type="ECO:0000256" key="6">
    <source>
        <dbReference type="ARBA" id="ARBA00023316"/>
    </source>
</evidence>
<protein>
    <recommendedName>
        <fullName evidence="7">Endolytic murein transglycosylase</fullName>
        <ecNumber evidence="7">4.2.2.29</ecNumber>
    </recommendedName>
    <alternativeName>
        <fullName evidence="7">Peptidoglycan lytic transglycosylase</fullName>
    </alternativeName>
    <alternativeName>
        <fullName evidence="7">Peptidoglycan polymerization terminase</fullName>
    </alternativeName>
</protein>
<comment type="similarity">
    <text evidence="7">Belongs to the transglycosylase MltG family.</text>
</comment>
<name>A0A096AT49_9BACT</name>
<dbReference type="InterPro" id="IPR003770">
    <property type="entry name" value="MLTG-like"/>
</dbReference>
<dbReference type="GO" id="GO:0008932">
    <property type="term" value="F:lytic endotransglycosylase activity"/>
    <property type="evidence" value="ECO:0007669"/>
    <property type="project" value="UniProtKB-UniRule"/>
</dbReference>
<evidence type="ECO:0000256" key="4">
    <source>
        <dbReference type="ARBA" id="ARBA00023136"/>
    </source>
</evidence>
<dbReference type="AlphaFoldDB" id="A0A096AT49"/>
<keyword evidence="5 7" id="KW-0456">Lyase</keyword>
<evidence type="ECO:0000256" key="2">
    <source>
        <dbReference type="ARBA" id="ARBA00022692"/>
    </source>
</evidence>
<feature type="site" description="Important for catalytic activity" evidence="7">
    <location>
        <position position="220"/>
    </location>
</feature>
<dbReference type="EC" id="4.2.2.29" evidence="7"/>
<organism evidence="8 9">
    <name type="scientific">Prevotella disiens DNF00882</name>
    <dbReference type="NCBI Taxonomy" id="1401075"/>
    <lineage>
        <taxon>Bacteria</taxon>
        <taxon>Pseudomonadati</taxon>
        <taxon>Bacteroidota</taxon>
        <taxon>Bacteroidia</taxon>
        <taxon>Bacteroidales</taxon>
        <taxon>Prevotellaceae</taxon>
        <taxon>Prevotella</taxon>
    </lineage>
</organism>
<keyword evidence="3 7" id="KW-1133">Transmembrane helix</keyword>
<keyword evidence="2 7" id="KW-0812">Transmembrane</keyword>
<comment type="function">
    <text evidence="7">Functions as a peptidoglycan terminase that cleaves nascent peptidoglycan strands endolytically to terminate their elongation.</text>
</comment>
<dbReference type="PANTHER" id="PTHR30518:SF2">
    <property type="entry name" value="ENDOLYTIC MUREIN TRANSGLYCOSYLASE"/>
    <property type="match status" value="1"/>
</dbReference>
<dbReference type="PANTHER" id="PTHR30518">
    <property type="entry name" value="ENDOLYTIC MUREIN TRANSGLYCOSYLASE"/>
    <property type="match status" value="1"/>
</dbReference>
<evidence type="ECO:0000256" key="7">
    <source>
        <dbReference type="HAMAP-Rule" id="MF_02065"/>
    </source>
</evidence>
<evidence type="ECO:0000256" key="1">
    <source>
        <dbReference type="ARBA" id="ARBA00022475"/>
    </source>
</evidence>
<evidence type="ECO:0000313" key="8">
    <source>
        <dbReference type="EMBL" id="KGF49901.1"/>
    </source>
</evidence>
<dbReference type="Gene3D" id="3.30.160.60">
    <property type="entry name" value="Classic Zinc Finger"/>
    <property type="match status" value="1"/>
</dbReference>
<keyword evidence="4 7" id="KW-0472">Membrane</keyword>
<dbReference type="RefSeq" id="WP_004355443.1">
    <property type="nucleotide sequence ID" value="NZ_JRNR01000023.1"/>
</dbReference>
<comment type="subcellular location">
    <subcellularLocation>
        <location evidence="7">Cell membrane</location>
        <topology evidence="7">Single-pass membrane protein</topology>
    </subcellularLocation>
</comment>
<dbReference type="Proteomes" id="UP000029538">
    <property type="component" value="Unassembled WGS sequence"/>
</dbReference>
<evidence type="ECO:0000256" key="3">
    <source>
        <dbReference type="ARBA" id="ARBA00022989"/>
    </source>
</evidence>
<dbReference type="EMBL" id="JRNR01000023">
    <property type="protein sequence ID" value="KGF49901.1"/>
    <property type="molecule type" value="Genomic_DNA"/>
</dbReference>
<gene>
    <name evidence="7" type="primary">mltG</name>
    <name evidence="8" type="ORF">HMPREF0654_03405</name>
</gene>
<dbReference type="HAMAP" id="MF_02065">
    <property type="entry name" value="MltG"/>
    <property type="match status" value="1"/>
</dbReference>
<keyword evidence="1 7" id="KW-1003">Cell membrane</keyword>